<dbReference type="Pfam" id="PF11927">
    <property type="entry name" value="HODM_asu-like"/>
    <property type="match status" value="1"/>
</dbReference>
<evidence type="ECO:0008006" key="3">
    <source>
        <dbReference type="Google" id="ProtNLM"/>
    </source>
</evidence>
<name>A0AAN7YHJ4_9PEZI</name>
<protein>
    <recommendedName>
        <fullName evidence="3">Alpha-1,2-mannosyltransferase</fullName>
    </recommendedName>
</protein>
<sequence>MISLHFELLAAALGLLCIYLGGFRILNNEQRTAIIDRFCLRRKRAAPTITPPQSLSLDKQGLPTHLPLLGRSHSDAFPPSRRHVLEELSPHVLKGYDSVVGELTTNDKAYGHCWPDSEDVDADECADYVTATGFTVREIKDLGVFPDYAELSGISLPSPYTDFDINKAVARPYRPFRWAYHQTMSLAKMDLDWWLELEQTYADRIQQRKELFDAYGEMMLQRLPGSALAVNELMEMCLQFLCARYPQYFRLDMDAMTFHNGILKTSTNLRATEPLQVLLHNVPEDFAIMIRNPTTGLYNFRAGIICSSLGWNLGSKIGLNLNQIHDPVPDYLAKMQFSMDRYFAKMPTDKPIQRGSWGFEIDTPLFMPPGDPQEQLREGQDPSHTIDRCHLRVDWQTLRRLPLSGAIVFNFKAVFTPVTRFRDEPYVPSLILKVLKEGKKEIMQYKNTWHTKHVVIPALEEYEREQVKLGLIDKDWEPRTLDESPFYPGWEEKWHRLQGF</sequence>
<dbReference type="EMBL" id="JAVRRL010000078">
    <property type="protein sequence ID" value="KAK5108773.1"/>
    <property type="molecule type" value="Genomic_DNA"/>
</dbReference>
<evidence type="ECO:0000313" key="1">
    <source>
        <dbReference type="EMBL" id="KAK5108773.1"/>
    </source>
</evidence>
<gene>
    <name evidence="1" type="ORF">LTR62_007833</name>
</gene>
<dbReference type="Proteomes" id="UP001310890">
    <property type="component" value="Unassembled WGS sequence"/>
</dbReference>
<dbReference type="InterPro" id="IPR021848">
    <property type="entry name" value="HODM_asu-like"/>
</dbReference>
<reference evidence="1" key="1">
    <citation type="submission" date="2023-08" db="EMBL/GenBank/DDBJ databases">
        <title>Black Yeasts Isolated from many extreme environments.</title>
        <authorList>
            <person name="Coleine C."/>
            <person name="Stajich J.E."/>
            <person name="Selbmann L."/>
        </authorList>
    </citation>
    <scope>NUCLEOTIDE SEQUENCE</scope>
    <source>
        <strain evidence="1">CCFEE 5401</strain>
    </source>
</reference>
<comment type="caution">
    <text evidence="1">The sequence shown here is derived from an EMBL/GenBank/DDBJ whole genome shotgun (WGS) entry which is preliminary data.</text>
</comment>
<organism evidence="1 2">
    <name type="scientific">Meristemomyces frigidus</name>
    <dbReference type="NCBI Taxonomy" id="1508187"/>
    <lineage>
        <taxon>Eukaryota</taxon>
        <taxon>Fungi</taxon>
        <taxon>Dikarya</taxon>
        <taxon>Ascomycota</taxon>
        <taxon>Pezizomycotina</taxon>
        <taxon>Dothideomycetes</taxon>
        <taxon>Dothideomycetidae</taxon>
        <taxon>Mycosphaerellales</taxon>
        <taxon>Teratosphaeriaceae</taxon>
        <taxon>Meristemomyces</taxon>
    </lineage>
</organism>
<dbReference type="AlphaFoldDB" id="A0AAN7YHJ4"/>
<proteinExistence type="predicted"/>
<accession>A0AAN7YHJ4</accession>
<evidence type="ECO:0000313" key="2">
    <source>
        <dbReference type="Proteomes" id="UP001310890"/>
    </source>
</evidence>